<dbReference type="Proteomes" id="UP001202134">
    <property type="component" value="Unassembled WGS sequence"/>
</dbReference>
<feature type="compositionally biased region" description="Polar residues" evidence="1">
    <location>
        <begin position="38"/>
        <end position="48"/>
    </location>
</feature>
<comment type="caution">
    <text evidence="2">The sequence shown here is derived from an EMBL/GenBank/DDBJ whole genome shotgun (WGS) entry which is preliminary data.</text>
</comment>
<sequence length="181" mass="20559">MYKNNKSRPSFFIHIAIYFVMATLYGCGGSDSAEENKVSNVQPPSVQSPDGEDPNIIGSWLSNCDERANSAYYVNELTFNTDSLEITEHKYAAPNCLGEPLESISQTNNLYSYPESNSDTNDKFIIVEVFKQPLWEMTVYIETYDNLLYLSNNFLITHEGFAFDSSQTSEINYVNYLTKAE</sequence>
<keyword evidence="3" id="KW-1185">Reference proteome</keyword>
<accession>A0ABT0KJB1</accession>
<dbReference type="PROSITE" id="PS51257">
    <property type="entry name" value="PROKAR_LIPOPROTEIN"/>
    <property type="match status" value="1"/>
</dbReference>
<proteinExistence type="predicted"/>
<evidence type="ECO:0000313" key="3">
    <source>
        <dbReference type="Proteomes" id="UP001202134"/>
    </source>
</evidence>
<evidence type="ECO:0000313" key="2">
    <source>
        <dbReference type="EMBL" id="MCL1043933.1"/>
    </source>
</evidence>
<dbReference type="EMBL" id="JAKIKU010000001">
    <property type="protein sequence ID" value="MCL1043933.1"/>
    <property type="molecule type" value="Genomic_DNA"/>
</dbReference>
<reference evidence="2 3" key="1">
    <citation type="submission" date="2022-01" db="EMBL/GenBank/DDBJ databases">
        <title>Whole genome-based taxonomy of the Shewanellaceae.</title>
        <authorList>
            <person name="Martin-Rodriguez A.J."/>
        </authorList>
    </citation>
    <scope>NUCLEOTIDE SEQUENCE [LARGE SCALE GENOMIC DNA]</scope>
    <source>
        <strain evidence="2 3">DSM 24955</strain>
    </source>
</reference>
<gene>
    <name evidence="2" type="ORF">L2737_01115</name>
</gene>
<feature type="region of interest" description="Disordered" evidence="1">
    <location>
        <begin position="33"/>
        <end position="52"/>
    </location>
</feature>
<organism evidence="2 3">
    <name type="scientific">Shewanella electrodiphila</name>
    <dbReference type="NCBI Taxonomy" id="934143"/>
    <lineage>
        <taxon>Bacteria</taxon>
        <taxon>Pseudomonadati</taxon>
        <taxon>Pseudomonadota</taxon>
        <taxon>Gammaproteobacteria</taxon>
        <taxon>Alteromonadales</taxon>
        <taxon>Shewanellaceae</taxon>
        <taxon>Shewanella</taxon>
    </lineage>
</organism>
<evidence type="ECO:0008006" key="4">
    <source>
        <dbReference type="Google" id="ProtNLM"/>
    </source>
</evidence>
<protein>
    <recommendedName>
        <fullName evidence="4">Lipoprotein</fullName>
    </recommendedName>
</protein>
<name>A0ABT0KJB1_9GAMM</name>
<dbReference type="RefSeq" id="WP_248954481.1">
    <property type="nucleotide sequence ID" value="NZ_JAKIKU010000001.1"/>
</dbReference>
<evidence type="ECO:0000256" key="1">
    <source>
        <dbReference type="SAM" id="MobiDB-lite"/>
    </source>
</evidence>